<sequence>MPPMHLSPPVAKIIMKLVFGVYMMVTVIVLINLLIAMMSNTYQRIQAQSDTEWKFGRAKLIRNMTLTSPTPSPINIFVGLPYQVLQKLINLRQDRKKGMHITAALAHRPSVVATQKWLQSGAGTVAAATGAGGGGGGGRRASRATSHISRTFGQTYADDTETQKP</sequence>
<keyword evidence="2" id="KW-0813">Transport</keyword>
<evidence type="ECO:0000313" key="12">
    <source>
        <dbReference type="Proteomes" id="UP000194236"/>
    </source>
</evidence>
<feature type="compositionally biased region" description="Gly residues" evidence="8">
    <location>
        <begin position="130"/>
        <end position="139"/>
    </location>
</feature>
<accession>A0A1Y3BSW5</accession>
<feature type="non-terminal residue" evidence="11">
    <location>
        <position position="165"/>
    </location>
</feature>
<evidence type="ECO:0000313" key="11">
    <source>
        <dbReference type="EMBL" id="OTF83114.1"/>
    </source>
</evidence>
<feature type="region of interest" description="Disordered" evidence="8">
    <location>
        <begin position="129"/>
        <end position="165"/>
    </location>
</feature>
<evidence type="ECO:0000256" key="9">
    <source>
        <dbReference type="SAM" id="Phobius"/>
    </source>
</evidence>
<dbReference type="Pfam" id="PF00520">
    <property type="entry name" value="Ion_trans"/>
    <property type="match status" value="1"/>
</dbReference>
<organism evidence="11 12">
    <name type="scientific">Euroglyphus maynei</name>
    <name type="common">Mayne's house dust mite</name>
    <dbReference type="NCBI Taxonomy" id="6958"/>
    <lineage>
        <taxon>Eukaryota</taxon>
        <taxon>Metazoa</taxon>
        <taxon>Ecdysozoa</taxon>
        <taxon>Arthropoda</taxon>
        <taxon>Chelicerata</taxon>
        <taxon>Arachnida</taxon>
        <taxon>Acari</taxon>
        <taxon>Acariformes</taxon>
        <taxon>Sarcoptiformes</taxon>
        <taxon>Astigmata</taxon>
        <taxon>Psoroptidia</taxon>
        <taxon>Analgoidea</taxon>
        <taxon>Pyroglyphidae</taxon>
        <taxon>Pyroglyphinae</taxon>
        <taxon>Euroglyphus</taxon>
    </lineage>
</organism>
<name>A0A1Y3BSW5_EURMA</name>
<comment type="caution">
    <text evidence="11">The sequence shown here is derived from an EMBL/GenBank/DDBJ whole genome shotgun (WGS) entry which is preliminary data.</text>
</comment>
<comment type="subcellular location">
    <subcellularLocation>
        <location evidence="1">Membrane</location>
        <topology evidence="1">Multi-pass membrane protein</topology>
    </subcellularLocation>
</comment>
<dbReference type="GO" id="GO:0005886">
    <property type="term" value="C:plasma membrane"/>
    <property type="evidence" value="ECO:0007669"/>
    <property type="project" value="TreeGrafter"/>
</dbReference>
<dbReference type="GO" id="GO:0051480">
    <property type="term" value="P:regulation of cytosolic calcium ion concentration"/>
    <property type="evidence" value="ECO:0007669"/>
    <property type="project" value="TreeGrafter"/>
</dbReference>
<keyword evidence="6 9" id="KW-0472">Membrane</keyword>
<dbReference type="GO" id="GO:0015279">
    <property type="term" value="F:store-operated calcium channel activity"/>
    <property type="evidence" value="ECO:0007669"/>
    <property type="project" value="TreeGrafter"/>
</dbReference>
<evidence type="ECO:0000256" key="5">
    <source>
        <dbReference type="ARBA" id="ARBA00023065"/>
    </source>
</evidence>
<gene>
    <name evidence="11" type="ORF">BLA29_012814</name>
</gene>
<evidence type="ECO:0000256" key="3">
    <source>
        <dbReference type="ARBA" id="ARBA00022692"/>
    </source>
</evidence>
<keyword evidence="4 9" id="KW-1133">Transmembrane helix</keyword>
<keyword evidence="5" id="KW-0406">Ion transport</keyword>
<dbReference type="PANTHER" id="PTHR10117:SF54">
    <property type="entry name" value="TRANSIENT RECEPTOR POTENTIAL-GAMMA PROTEIN"/>
    <property type="match status" value="1"/>
</dbReference>
<dbReference type="PANTHER" id="PTHR10117">
    <property type="entry name" value="TRANSIENT RECEPTOR POTENTIAL CHANNEL"/>
    <property type="match status" value="1"/>
</dbReference>
<dbReference type="PRINTS" id="PR01097">
    <property type="entry name" value="TRNSRECEPTRP"/>
</dbReference>
<evidence type="ECO:0000256" key="2">
    <source>
        <dbReference type="ARBA" id="ARBA00022448"/>
    </source>
</evidence>
<keyword evidence="7" id="KW-0407">Ion channel</keyword>
<evidence type="ECO:0000256" key="1">
    <source>
        <dbReference type="ARBA" id="ARBA00004141"/>
    </source>
</evidence>
<dbReference type="InterPro" id="IPR002153">
    <property type="entry name" value="TRPC_channel"/>
</dbReference>
<reference evidence="11 12" key="1">
    <citation type="submission" date="2017-03" db="EMBL/GenBank/DDBJ databases">
        <title>Genome Survey of Euroglyphus maynei.</title>
        <authorList>
            <person name="Arlian L.G."/>
            <person name="Morgan M.S."/>
            <person name="Rider S.D."/>
        </authorList>
    </citation>
    <scope>NUCLEOTIDE SEQUENCE [LARGE SCALE GENOMIC DNA]</scope>
    <source>
        <strain evidence="11">Arlian Lab</strain>
        <tissue evidence="11">Whole body</tissue>
    </source>
</reference>
<evidence type="ECO:0000259" key="10">
    <source>
        <dbReference type="Pfam" id="PF00520"/>
    </source>
</evidence>
<dbReference type="GO" id="GO:0034703">
    <property type="term" value="C:cation channel complex"/>
    <property type="evidence" value="ECO:0007669"/>
    <property type="project" value="TreeGrafter"/>
</dbReference>
<evidence type="ECO:0000256" key="8">
    <source>
        <dbReference type="SAM" id="MobiDB-lite"/>
    </source>
</evidence>
<dbReference type="InterPro" id="IPR005821">
    <property type="entry name" value="Ion_trans_dom"/>
</dbReference>
<evidence type="ECO:0000256" key="4">
    <source>
        <dbReference type="ARBA" id="ARBA00022989"/>
    </source>
</evidence>
<evidence type="ECO:0000256" key="7">
    <source>
        <dbReference type="ARBA" id="ARBA00023303"/>
    </source>
</evidence>
<proteinExistence type="predicted"/>
<evidence type="ECO:0000256" key="6">
    <source>
        <dbReference type="ARBA" id="ARBA00023136"/>
    </source>
</evidence>
<dbReference type="OrthoDB" id="6416069at2759"/>
<keyword evidence="12" id="KW-1185">Reference proteome</keyword>
<dbReference type="EMBL" id="MUJZ01005084">
    <property type="protein sequence ID" value="OTF83114.1"/>
    <property type="molecule type" value="Genomic_DNA"/>
</dbReference>
<dbReference type="GO" id="GO:0070679">
    <property type="term" value="F:inositol 1,4,5 trisphosphate binding"/>
    <property type="evidence" value="ECO:0007669"/>
    <property type="project" value="TreeGrafter"/>
</dbReference>
<dbReference type="Proteomes" id="UP000194236">
    <property type="component" value="Unassembled WGS sequence"/>
</dbReference>
<protein>
    <recommendedName>
        <fullName evidence="10">Ion transport domain-containing protein</fullName>
    </recommendedName>
</protein>
<feature type="domain" description="Ion transport" evidence="10">
    <location>
        <begin position="13"/>
        <end position="49"/>
    </location>
</feature>
<feature type="transmembrane region" description="Helical" evidence="9">
    <location>
        <begin position="13"/>
        <end position="35"/>
    </location>
</feature>
<dbReference type="AlphaFoldDB" id="A0A1Y3BSW5"/>
<keyword evidence="3 9" id="KW-0812">Transmembrane</keyword>